<dbReference type="InterPro" id="IPR018060">
    <property type="entry name" value="HTH_AraC"/>
</dbReference>
<evidence type="ECO:0000313" key="4">
    <source>
        <dbReference type="EMBL" id="SHF40690.1"/>
    </source>
</evidence>
<name>A0A1M5BE45_9FLAO</name>
<dbReference type="PANTHER" id="PTHR43280:SF34">
    <property type="entry name" value="ARAC-FAMILY TRANSCRIPTIONAL REGULATOR"/>
    <property type="match status" value="1"/>
</dbReference>
<protein>
    <submittedName>
        <fullName evidence="4">Helix-turn-helix domain-containing protein</fullName>
    </submittedName>
</protein>
<reference evidence="5" key="1">
    <citation type="submission" date="2016-11" db="EMBL/GenBank/DDBJ databases">
        <authorList>
            <person name="Varghese N."/>
            <person name="Submissions S."/>
        </authorList>
    </citation>
    <scope>NUCLEOTIDE SEQUENCE [LARGE SCALE GENOMIC DNA]</scope>
    <source>
        <strain evidence="5">DSM 26898</strain>
    </source>
</reference>
<dbReference type="InterPro" id="IPR011990">
    <property type="entry name" value="TPR-like_helical_dom_sf"/>
</dbReference>
<dbReference type="AlphaFoldDB" id="A0A1M5BE45"/>
<proteinExistence type="predicted"/>
<gene>
    <name evidence="4" type="ORF">SAMN05444408_11867</name>
</gene>
<dbReference type="Pfam" id="PF12833">
    <property type="entry name" value="HTH_18"/>
    <property type="match status" value="1"/>
</dbReference>
<keyword evidence="1" id="KW-0238">DNA-binding</keyword>
<evidence type="ECO:0000256" key="2">
    <source>
        <dbReference type="SAM" id="Phobius"/>
    </source>
</evidence>
<accession>A0A1M5BE45</accession>
<dbReference type="SUPFAM" id="SSF48452">
    <property type="entry name" value="TPR-like"/>
    <property type="match status" value="1"/>
</dbReference>
<dbReference type="GO" id="GO:0043565">
    <property type="term" value="F:sequence-specific DNA binding"/>
    <property type="evidence" value="ECO:0007669"/>
    <property type="project" value="InterPro"/>
</dbReference>
<keyword evidence="5" id="KW-1185">Reference proteome</keyword>
<evidence type="ECO:0000259" key="3">
    <source>
        <dbReference type="PROSITE" id="PS01124"/>
    </source>
</evidence>
<sequence length="592" mass="70199">MDINSNLFEKNHPFFVILNAVYIEYTKVTKKLLLLFCTICFHYFLSQESETVYYQLRKKYENFEENDFRAFKYIRPYIARAKKEKNYSKLVQGYKDGVLFSPLDEEKLKYTDSMVWAANLSKDKDLMIIAHIDKGVIYYYNYKKYQLALNEYLEAYQYSKNTKDEYLKHQNLYHIGVVKSYLGYYDEAADLFSKCLVHYREKSKTDIHPNLIYNNKKGYLNSLHQLIICYRHLGKYKEMDAAIEKGLSEAGESKDYAQEKAYFLLSKGISEYRGKQYEKALSDLNLSLPSIRSSRDFARLSVNYFFIGKSYLGMNDTQKSVVYFRKIDSIFNKHQFILPELRENYEILINHSKKNKDQAQQLYYTGQLLKADSIMSRDFSYLSPRIHKDYDTKTLLEEKNKLQKMNYLVTVIVILLIIWGIGLIMLFTKRQKKAKEIKQQYILLEEKFVKDQAIGEVSNNIIEEKRIHLHESKVEELLRKLKKFENKKGFTQKGLTINRLAQQLGTNSSYLSQVINEHKGGNFNKYLSQLRINYITNLLFEDKKYLKYNIETLAKECGIASRQNFSDLFYEINGIRPTDFIKKRMQEIEGDR</sequence>
<organism evidence="4 5">
    <name type="scientific">Chryseobacterium takakiae</name>
    <dbReference type="NCBI Taxonomy" id="1302685"/>
    <lineage>
        <taxon>Bacteria</taxon>
        <taxon>Pseudomonadati</taxon>
        <taxon>Bacteroidota</taxon>
        <taxon>Flavobacteriia</taxon>
        <taxon>Flavobacteriales</taxon>
        <taxon>Weeksellaceae</taxon>
        <taxon>Chryseobacterium group</taxon>
        <taxon>Chryseobacterium</taxon>
    </lineage>
</organism>
<evidence type="ECO:0000313" key="5">
    <source>
        <dbReference type="Proteomes" id="UP000184236"/>
    </source>
</evidence>
<dbReference type="STRING" id="1302685.SAMN05444408_11867"/>
<dbReference type="PANTHER" id="PTHR43280">
    <property type="entry name" value="ARAC-FAMILY TRANSCRIPTIONAL REGULATOR"/>
    <property type="match status" value="1"/>
</dbReference>
<evidence type="ECO:0000256" key="1">
    <source>
        <dbReference type="ARBA" id="ARBA00023125"/>
    </source>
</evidence>
<dbReference type="PROSITE" id="PS01124">
    <property type="entry name" value="HTH_ARAC_FAMILY_2"/>
    <property type="match status" value="1"/>
</dbReference>
<dbReference type="GO" id="GO:0003700">
    <property type="term" value="F:DNA-binding transcription factor activity"/>
    <property type="evidence" value="ECO:0007669"/>
    <property type="project" value="InterPro"/>
</dbReference>
<feature type="transmembrane region" description="Helical" evidence="2">
    <location>
        <begin position="407"/>
        <end position="428"/>
    </location>
</feature>
<dbReference type="Gene3D" id="1.10.10.60">
    <property type="entry name" value="Homeodomain-like"/>
    <property type="match status" value="2"/>
</dbReference>
<feature type="domain" description="HTH araC/xylS-type" evidence="3">
    <location>
        <begin position="475"/>
        <end position="583"/>
    </location>
</feature>
<keyword evidence="2" id="KW-0812">Transmembrane</keyword>
<dbReference type="SMART" id="SM00342">
    <property type="entry name" value="HTH_ARAC"/>
    <property type="match status" value="1"/>
</dbReference>
<dbReference type="EMBL" id="FQVO01000018">
    <property type="protein sequence ID" value="SHF40690.1"/>
    <property type="molecule type" value="Genomic_DNA"/>
</dbReference>
<dbReference type="Gene3D" id="1.25.40.10">
    <property type="entry name" value="Tetratricopeptide repeat domain"/>
    <property type="match status" value="1"/>
</dbReference>
<keyword evidence="2" id="KW-0472">Membrane</keyword>
<dbReference type="Proteomes" id="UP000184236">
    <property type="component" value="Unassembled WGS sequence"/>
</dbReference>
<keyword evidence="2" id="KW-1133">Transmembrane helix</keyword>